<reference evidence="1 2" key="1">
    <citation type="submission" date="2019-09" db="EMBL/GenBank/DDBJ databases">
        <title>Phylogeny of genus Pseudoclavibacter and closely related genus.</title>
        <authorList>
            <person name="Li Y."/>
        </authorList>
    </citation>
    <scope>NUCLEOTIDE SEQUENCE [LARGE SCALE GENOMIC DNA]</scope>
    <source>
        <strain evidence="1 2">EGI 60007</strain>
    </source>
</reference>
<gene>
    <name evidence="1" type="ORF">F8O04_00005</name>
</gene>
<dbReference type="InterPro" id="IPR026588">
    <property type="entry name" value="Choice_anch_A"/>
</dbReference>
<comment type="caution">
    <text evidence="1">The sequence shown here is derived from an EMBL/GenBank/DDBJ whole genome shotgun (WGS) entry which is preliminary data.</text>
</comment>
<protein>
    <submittedName>
        <fullName evidence="1">Choice-of-anchor A family protein</fullName>
    </submittedName>
</protein>
<dbReference type="NCBIfam" id="TIGR04215">
    <property type="entry name" value="choice_anch_A"/>
    <property type="match status" value="1"/>
</dbReference>
<accession>A0A6H9WNY3</accession>
<dbReference type="Proteomes" id="UP000431744">
    <property type="component" value="Unassembled WGS sequence"/>
</dbReference>
<keyword evidence="2" id="KW-1185">Reference proteome</keyword>
<evidence type="ECO:0000313" key="1">
    <source>
        <dbReference type="EMBL" id="KAB1648737.1"/>
    </source>
</evidence>
<name>A0A6H9WNY3_9MICO</name>
<organism evidence="1 2">
    <name type="scientific">Pseudoclavibacter endophyticus</name>
    <dbReference type="NCBI Taxonomy" id="1778590"/>
    <lineage>
        <taxon>Bacteria</taxon>
        <taxon>Bacillati</taxon>
        <taxon>Actinomycetota</taxon>
        <taxon>Actinomycetes</taxon>
        <taxon>Micrococcales</taxon>
        <taxon>Microbacteriaceae</taxon>
        <taxon>Pseudoclavibacter</taxon>
    </lineage>
</organism>
<dbReference type="AlphaFoldDB" id="A0A6H9WNY3"/>
<sequence>MPQLQSRRLRVRRNLGGILAASIAAVAVPLVSPIQLLGAAPVSAAESTQCPANPVWGGIETLTGRDANVSLYSGGNLTISGRTSETEGLTVVVGDVDATGIAGGFSFGQVGMGSGQWPYPDADALAVGGNTRTDPGQTPPFVFSGSDFMDVPANGRVGGVAEGPEFRRGLNAAAPIQYGLGDAALQAVYPGNGGAPVDYTQFNERVDALSTELMSVPATGSTVIGDAPDGDITSTWYPGEVVSTVHVENEAMVTFTGDGTSSLQVFNLDGEALTQYAQSKSGVSFAFEGIPAGASVAVNVTGTDISFRQGWRTLFNGVDVHDPFATPTEFATASAAVLFNYGEANSLTIAGGTGTETSRVDVNGDTVPGIGPFQDEAAAQSLGSIISPNADVTLNVSTNGRLLTGGDVSLIAIDTQLGLAIEHHAFPWSGSRTTSCQGVGSVVWSKVDGVSSDLLAGSVWRLTGPDGFDEVVADNGDL</sequence>
<dbReference type="RefSeq" id="WP_158027292.1">
    <property type="nucleotide sequence ID" value="NZ_WBJY01000001.1"/>
</dbReference>
<feature type="non-terminal residue" evidence="1">
    <location>
        <position position="478"/>
    </location>
</feature>
<evidence type="ECO:0000313" key="2">
    <source>
        <dbReference type="Proteomes" id="UP000431744"/>
    </source>
</evidence>
<dbReference type="OrthoDB" id="4329128at2"/>
<dbReference type="EMBL" id="WBJY01000001">
    <property type="protein sequence ID" value="KAB1648737.1"/>
    <property type="molecule type" value="Genomic_DNA"/>
</dbReference>
<proteinExistence type="predicted"/>